<keyword evidence="7" id="KW-0732">Signal</keyword>
<proteinExistence type="inferred from homology"/>
<evidence type="ECO:0000313" key="9">
    <source>
        <dbReference type="Proteomes" id="UP000431401"/>
    </source>
</evidence>
<reference evidence="8 9" key="1">
    <citation type="submission" date="2019-10" db="EMBL/GenBank/DDBJ databases">
        <title>Nocardia macrotermitis sp. nov. and Nocardia aurantia sp. nov., isolated from the gut of fungus growing-termite Macrotermes natalensis.</title>
        <authorList>
            <person name="Benndorf R."/>
            <person name="Schwitalla J."/>
            <person name="Martin K."/>
            <person name="De Beer W."/>
            <person name="Kaster A.-K."/>
            <person name="Vollmers J."/>
            <person name="Poulsen M."/>
            <person name="Beemelmanns C."/>
        </authorList>
    </citation>
    <scope>NUCLEOTIDE SEQUENCE [LARGE SCALE GENOMIC DNA]</scope>
    <source>
        <strain evidence="8 9">RB56</strain>
    </source>
</reference>
<evidence type="ECO:0000313" key="8">
    <source>
        <dbReference type="EMBL" id="MQY25947.1"/>
    </source>
</evidence>
<name>A0A7K0DJW6_9NOCA</name>
<organism evidence="8 9">
    <name type="scientific">Nocardia aurantia</name>
    <dbReference type="NCBI Taxonomy" id="2585199"/>
    <lineage>
        <taxon>Bacteria</taxon>
        <taxon>Bacillati</taxon>
        <taxon>Actinomycetota</taxon>
        <taxon>Actinomycetes</taxon>
        <taxon>Mycobacteriales</taxon>
        <taxon>Nocardiaceae</taxon>
        <taxon>Nocardia</taxon>
    </lineage>
</organism>
<protein>
    <submittedName>
        <fullName evidence="8">Uncharacterized protein</fullName>
    </submittedName>
</protein>
<dbReference type="Pfam" id="PF05423">
    <property type="entry name" value="Mycobact_memb"/>
    <property type="match status" value="1"/>
</dbReference>
<dbReference type="GO" id="GO:0005886">
    <property type="term" value="C:plasma membrane"/>
    <property type="evidence" value="ECO:0007669"/>
    <property type="project" value="UniProtKB-SubCell"/>
</dbReference>
<evidence type="ECO:0000256" key="3">
    <source>
        <dbReference type="ARBA" id="ARBA00022475"/>
    </source>
</evidence>
<keyword evidence="6" id="KW-0472">Membrane</keyword>
<dbReference type="EMBL" id="WEGI01000003">
    <property type="protein sequence ID" value="MQY25947.1"/>
    <property type="molecule type" value="Genomic_DNA"/>
</dbReference>
<keyword evidence="3" id="KW-1003">Cell membrane</keyword>
<dbReference type="InterPro" id="IPR038468">
    <property type="entry name" value="MmpS_C"/>
</dbReference>
<dbReference type="InterPro" id="IPR008693">
    <property type="entry name" value="MmpS"/>
</dbReference>
<evidence type="ECO:0000256" key="7">
    <source>
        <dbReference type="SAM" id="SignalP"/>
    </source>
</evidence>
<comment type="caution">
    <text evidence="8">The sequence shown here is derived from an EMBL/GenBank/DDBJ whole genome shotgun (WGS) entry which is preliminary data.</text>
</comment>
<gene>
    <name evidence="8" type="ORF">NRB56_15060</name>
</gene>
<comment type="similarity">
    <text evidence="2">Belongs to the MmpS family.</text>
</comment>
<evidence type="ECO:0000256" key="6">
    <source>
        <dbReference type="ARBA" id="ARBA00023136"/>
    </source>
</evidence>
<evidence type="ECO:0000256" key="1">
    <source>
        <dbReference type="ARBA" id="ARBA00004236"/>
    </source>
</evidence>
<feature type="signal peptide" evidence="7">
    <location>
        <begin position="1"/>
        <end position="26"/>
    </location>
</feature>
<evidence type="ECO:0000256" key="2">
    <source>
        <dbReference type="ARBA" id="ARBA00007531"/>
    </source>
</evidence>
<keyword evidence="9" id="KW-1185">Reference proteome</keyword>
<feature type="chain" id="PRO_5029596987" evidence="7">
    <location>
        <begin position="27"/>
        <end position="121"/>
    </location>
</feature>
<dbReference type="AlphaFoldDB" id="A0A7K0DJW6"/>
<dbReference type="Gene3D" id="2.60.40.2880">
    <property type="entry name" value="MmpS1-5, C-terminal soluble domain"/>
    <property type="match status" value="1"/>
</dbReference>
<keyword evidence="5" id="KW-1133">Transmembrane helix</keyword>
<comment type="subcellular location">
    <subcellularLocation>
        <location evidence="1">Cell membrane</location>
    </subcellularLocation>
</comment>
<accession>A0A7K0DJW6</accession>
<evidence type="ECO:0000256" key="4">
    <source>
        <dbReference type="ARBA" id="ARBA00022692"/>
    </source>
</evidence>
<evidence type="ECO:0000256" key="5">
    <source>
        <dbReference type="ARBA" id="ARBA00022989"/>
    </source>
</evidence>
<keyword evidence="4" id="KW-0812">Transmembrane</keyword>
<dbReference type="Proteomes" id="UP000431401">
    <property type="component" value="Unassembled WGS sequence"/>
</dbReference>
<sequence>MFRATRYLIAAAAVTLPVLVAGPALADPGPHEVVYEVWSDSSAQATTVNYYGDESTPQSPANVPLPFVVTVHTSAATPIYALSAENSDLGAISCRITVDGTVRDEQTAHGMHATVGCTAAS</sequence>
<dbReference type="RefSeq" id="WP_194290761.1">
    <property type="nucleotide sequence ID" value="NZ_WEGI01000003.1"/>
</dbReference>